<dbReference type="Proteomes" id="UP000039021">
    <property type="component" value="Unassembled WGS sequence"/>
</dbReference>
<proteinExistence type="predicted"/>
<evidence type="ECO:0000313" key="2">
    <source>
        <dbReference type="EMBL" id="COX10414.1"/>
    </source>
</evidence>
<organism evidence="2 3">
    <name type="scientific">Mycobacterium tuberculosis</name>
    <dbReference type="NCBI Taxonomy" id="1773"/>
    <lineage>
        <taxon>Bacteria</taxon>
        <taxon>Bacillati</taxon>
        <taxon>Actinomycetota</taxon>
        <taxon>Actinomycetes</taxon>
        <taxon>Mycobacteriales</taxon>
        <taxon>Mycobacteriaceae</taxon>
        <taxon>Mycobacterium</taxon>
        <taxon>Mycobacterium tuberculosis complex</taxon>
    </lineage>
</organism>
<name>A0A916L8E9_MYCTX</name>
<comment type="caution">
    <text evidence="2">The sequence shown here is derived from an EMBL/GenBank/DDBJ whole genome shotgun (WGS) entry which is preliminary data.</text>
</comment>
<reference evidence="3" key="1">
    <citation type="submission" date="2015-03" db="EMBL/GenBank/DDBJ databases">
        <authorList>
            <consortium name="Pathogen Informatics"/>
        </authorList>
    </citation>
    <scope>NUCLEOTIDE SEQUENCE [LARGE SCALE GENOMIC DNA]</scope>
    <source>
        <strain evidence="3">N09902308</strain>
    </source>
</reference>
<sequence>MVPSRKMLPDRTSASAGIRCRATASNRATVISATASALRAGVCSTGMPAAVAPGMSTLLGSPRVAATTRNPRSNTGPPTESLSTTRTSAATAVIRSASCSAL</sequence>
<dbReference type="AlphaFoldDB" id="A0A916L8E9"/>
<accession>A0A916L8E9</accession>
<protein>
    <submittedName>
        <fullName evidence="2">Uncharacterized protein</fullName>
    </submittedName>
</protein>
<feature type="region of interest" description="Disordered" evidence="1">
    <location>
        <begin position="63"/>
        <end position="88"/>
    </location>
</feature>
<evidence type="ECO:0000313" key="3">
    <source>
        <dbReference type="Proteomes" id="UP000039021"/>
    </source>
</evidence>
<feature type="compositionally biased region" description="Polar residues" evidence="1">
    <location>
        <begin position="67"/>
        <end position="82"/>
    </location>
</feature>
<evidence type="ECO:0000256" key="1">
    <source>
        <dbReference type="SAM" id="MobiDB-lite"/>
    </source>
</evidence>
<dbReference type="EMBL" id="CSBK01000214">
    <property type="protein sequence ID" value="COX10414.1"/>
    <property type="molecule type" value="Genomic_DNA"/>
</dbReference>
<gene>
    <name evidence="2" type="ORF">ERS007739_00683</name>
</gene>